<keyword evidence="2" id="KW-0812">Transmembrane</keyword>
<dbReference type="PROSITE" id="PS00622">
    <property type="entry name" value="HTH_LUXR_1"/>
    <property type="match status" value="1"/>
</dbReference>
<dbReference type="PRINTS" id="PR00038">
    <property type="entry name" value="HTHLUXR"/>
</dbReference>
<gene>
    <name evidence="4" type="ORF">CO704_24955</name>
</gene>
<proteinExistence type="predicted"/>
<dbReference type="GO" id="GO:0003677">
    <property type="term" value="F:DNA binding"/>
    <property type="evidence" value="ECO:0007669"/>
    <property type="project" value="UniProtKB-KW"/>
</dbReference>
<geneLocation type="plasmid" evidence="4">
    <name>unnamed</name>
</geneLocation>
<dbReference type="SUPFAM" id="SSF46894">
    <property type="entry name" value="C-terminal effector domain of the bipartite response regulators"/>
    <property type="match status" value="1"/>
</dbReference>
<dbReference type="Proteomes" id="UP000217979">
    <property type="component" value="Plasmid unnamed"/>
</dbReference>
<protein>
    <submittedName>
        <fullName evidence="4">Transcriptional regulator RcsA</fullName>
    </submittedName>
</protein>
<feature type="domain" description="HTH luxR-type" evidence="3">
    <location>
        <begin position="131"/>
        <end position="196"/>
    </location>
</feature>
<sequence>MSVIVMDPCNYTKAGIEYYFNGKKKTGTKVCNIDDMTCLSSVFIEKKPQVVFLNEETFIHNEECCFEVKKMINKYKNTLFIIFMSVDLSFMGHWLWVRNNVLITSKALPLEGLNRLLADYRDYNSPYSDELKFPVFSLSCSECCVLQMWAAGCSTEQISRMMNIKIKTVFSHKSNINIKIKATNKHTMFHIIRIINSITSGVSVKGCPALSSFHPRRSLEESK</sequence>
<evidence type="ECO:0000313" key="5">
    <source>
        <dbReference type="Proteomes" id="UP000217979"/>
    </source>
</evidence>
<dbReference type="InterPro" id="IPR036388">
    <property type="entry name" value="WH-like_DNA-bd_sf"/>
</dbReference>
<keyword evidence="2" id="KW-1133">Transmembrane helix</keyword>
<evidence type="ECO:0000313" key="4">
    <source>
        <dbReference type="EMBL" id="ATF95354.1"/>
    </source>
</evidence>
<accession>A0A291E5J6</accession>
<dbReference type="RefSeq" id="WP_061277036.1">
    <property type="nucleotide sequence ID" value="NZ_CP023526.1"/>
</dbReference>
<feature type="transmembrane region" description="Helical" evidence="2">
    <location>
        <begin position="79"/>
        <end position="97"/>
    </location>
</feature>
<dbReference type="PROSITE" id="PS50043">
    <property type="entry name" value="HTH_LUXR_2"/>
    <property type="match status" value="1"/>
</dbReference>
<dbReference type="NCBIfam" id="NF011940">
    <property type="entry name" value="PRK15411.1"/>
    <property type="match status" value="1"/>
</dbReference>
<dbReference type="CDD" id="cd06170">
    <property type="entry name" value="LuxR_C_like"/>
    <property type="match status" value="1"/>
</dbReference>
<dbReference type="GO" id="GO:0006355">
    <property type="term" value="P:regulation of DNA-templated transcription"/>
    <property type="evidence" value="ECO:0007669"/>
    <property type="project" value="InterPro"/>
</dbReference>
<dbReference type="AlphaFoldDB" id="A0A291E5J6"/>
<evidence type="ECO:0000256" key="2">
    <source>
        <dbReference type="SAM" id="Phobius"/>
    </source>
</evidence>
<keyword evidence="4" id="KW-0614">Plasmid</keyword>
<dbReference type="SMART" id="SM00421">
    <property type="entry name" value="HTH_LUXR"/>
    <property type="match status" value="1"/>
</dbReference>
<dbReference type="Gene3D" id="1.10.10.10">
    <property type="entry name" value="Winged helix-like DNA-binding domain superfamily/Winged helix DNA-binding domain"/>
    <property type="match status" value="1"/>
</dbReference>
<name>A0A291E5J6_9ENTR</name>
<dbReference type="InterPro" id="IPR000792">
    <property type="entry name" value="Tscrpt_reg_LuxR_C"/>
</dbReference>
<keyword evidence="1" id="KW-0238">DNA-binding</keyword>
<organism evidence="4 5">
    <name type="scientific">Cedecea neteri</name>
    <dbReference type="NCBI Taxonomy" id="158822"/>
    <lineage>
        <taxon>Bacteria</taxon>
        <taxon>Pseudomonadati</taxon>
        <taxon>Pseudomonadota</taxon>
        <taxon>Gammaproteobacteria</taxon>
        <taxon>Enterobacterales</taxon>
        <taxon>Enterobacteriaceae</taxon>
        <taxon>Cedecea</taxon>
    </lineage>
</organism>
<dbReference type="Pfam" id="PF00196">
    <property type="entry name" value="GerE"/>
    <property type="match status" value="1"/>
</dbReference>
<evidence type="ECO:0000256" key="1">
    <source>
        <dbReference type="ARBA" id="ARBA00023125"/>
    </source>
</evidence>
<keyword evidence="2" id="KW-0472">Membrane</keyword>
<reference evidence="4 5" key="1">
    <citation type="submission" date="2017-09" db="EMBL/GenBank/DDBJ databases">
        <title>FDA dAtabase for Regulatory Grade micrObial Sequences (FDA-ARGOS): Supporting development and validation of Infectious Disease Dx tests.</title>
        <authorList>
            <person name="Minogue T."/>
            <person name="Wolcott M."/>
            <person name="Wasieloski L."/>
            <person name="Aguilar W."/>
            <person name="Moore D."/>
            <person name="Tallon L."/>
            <person name="Sadzewicz L."/>
            <person name="Ott S."/>
            <person name="Zhao X."/>
            <person name="Nagaraj S."/>
            <person name="Vavikolanu K."/>
            <person name="Aluvathingal J."/>
            <person name="Nadendla S."/>
            <person name="Sichtig H."/>
        </authorList>
    </citation>
    <scope>NUCLEOTIDE SEQUENCE [LARGE SCALE GENOMIC DNA]</scope>
    <source>
        <strain evidence="4 5">FDAARGOS_392</strain>
        <plasmid evidence="5">Plasmid unnamed</plasmid>
    </source>
</reference>
<dbReference type="EMBL" id="CP023526">
    <property type="protein sequence ID" value="ATF95354.1"/>
    <property type="molecule type" value="Genomic_DNA"/>
</dbReference>
<dbReference type="InterPro" id="IPR016032">
    <property type="entry name" value="Sig_transdc_resp-reg_C-effctor"/>
</dbReference>
<evidence type="ECO:0000259" key="3">
    <source>
        <dbReference type="PROSITE" id="PS50043"/>
    </source>
</evidence>